<keyword evidence="7" id="KW-0479">Metal-binding</keyword>
<dbReference type="GO" id="GO:0005736">
    <property type="term" value="C:RNA polymerase I complex"/>
    <property type="evidence" value="ECO:0007669"/>
    <property type="project" value="TreeGrafter"/>
</dbReference>
<feature type="compositionally biased region" description="Basic and acidic residues" evidence="15">
    <location>
        <begin position="1466"/>
        <end position="1476"/>
    </location>
</feature>
<keyword evidence="10 14" id="KW-0804">Transcription</keyword>
<evidence type="ECO:0000256" key="1">
    <source>
        <dbReference type="ARBA" id="ARBA00004123"/>
    </source>
</evidence>
<dbReference type="Gene3D" id="1.10.357.120">
    <property type="match status" value="1"/>
</dbReference>
<dbReference type="FunFam" id="3.30.1490.180:FF:000003">
    <property type="entry name" value="DNA-directed RNA polymerase subunit"/>
    <property type="match status" value="1"/>
</dbReference>
<dbReference type="InterPro" id="IPR000722">
    <property type="entry name" value="RNA_pol_asu"/>
</dbReference>
<organism evidence="17 18">
    <name type="scientific">Lasallia pustulata</name>
    <dbReference type="NCBI Taxonomy" id="136370"/>
    <lineage>
        <taxon>Eukaryota</taxon>
        <taxon>Fungi</taxon>
        <taxon>Dikarya</taxon>
        <taxon>Ascomycota</taxon>
        <taxon>Pezizomycotina</taxon>
        <taxon>Lecanoromycetes</taxon>
        <taxon>OSLEUM clade</taxon>
        <taxon>Umbilicariomycetidae</taxon>
        <taxon>Umbilicariales</taxon>
        <taxon>Umbilicariaceae</taxon>
        <taxon>Lasallia</taxon>
    </lineage>
</organism>
<dbReference type="Gene3D" id="3.30.70.2850">
    <property type="match status" value="1"/>
</dbReference>
<evidence type="ECO:0000256" key="12">
    <source>
        <dbReference type="ARBA" id="ARBA00048552"/>
    </source>
</evidence>
<evidence type="ECO:0000259" key="16">
    <source>
        <dbReference type="SMART" id="SM00663"/>
    </source>
</evidence>
<dbReference type="Gene3D" id="2.40.40.20">
    <property type="match status" value="1"/>
</dbReference>
<evidence type="ECO:0000313" key="18">
    <source>
        <dbReference type="Proteomes" id="UP000192927"/>
    </source>
</evidence>
<sequence length="1718" mass="190510">MNISQPVASTIGSVDFGFLSSDEIKAVSVKRIQDPTTFDTLLHPVPGGLYDSALGAWGDNPCSTCHLNTYSCPGHVGHIELPVPVYHVTFMDQLLRLLRAKCAYCSHLKLHPAELNRFSCKLKLIRYGLLKEAETLEEIQPKSKTLETAGGGGSDEEPESEESEEEDADTLIQRRNAFVKRSIKNAGGRKRRSLEVEKVEAVFEERRAVIKEFLGVITKGKVCGTCKGSVLQFRKDPLTAVHKGNSVSPTFRKDRYSKIFRKPLPKRDRAKMILRGFKAKNPLIAAAQEREAAWKQKREDREIDEGIVADFEDLTPDEDDGDTEMLGVGEDVANVANPKGGEEEGQTYVNAEEVRASISELFEKEQEIMDLVYSSRADTKNGVRITADMFFISNLLIPPNKYRPEAKTGDGEIAEAQQNSLYKLILTQCEIMNQIRKEMSGAEPGYMMRPRSFYDFQNVWVRLQDAVNSLIDRDRNPIQGAAGRQNEEGIKQKLEKKEGMFRKNMMGKRVNFAARSVISPDPNIETNEIGVPPVFAKKLTYPEPVTNHNFYELKEAVLNGVDKWPGAAAIENENGQVINLRTKNFEERQALANQLLAPSSTSVTGARNKKVHRHLNNGDIVLMNRQPTLHKPSIMGHRARILPGEKTIRMHYANCNTYNADFDGDEMNMHFPQNEIARAEALQIADTDHQYLVATSGKPLRGLIQDHISMGVWLTNRDTLFDREDYYQLLYGCLRPESNHITSDRIQSVTPAIIKPQPMWTGKQVVTTVLKNITPASQPGLTLLGKSQTAADRWGEKSEEGVVIFQAGELLCGILDKAHLGPSGGGFIHAIYEAYGHTIAGKLLSILGRLLTKFLHMRAFSCGMEDLVLTEEGNQARRERLKEAETIGLEVAAKYVTLDTQPKNSDPELRTRLEDVLRDDEKQAGLDSVFNSRTSTLSSEITSACLPAGLKKPFPYNNMQAMTTSGAKGSSVNANLISCNLGQQVLEGRRVPVMVSGKTLPSFKPFETNVRAGGYITDRFLTGVKPQEYYFHAMAGREGLIDTAVKTSRSGYLQRCLIKGMEGLKVEYDSSVRDTDGTMVQFLYGEDGLDVTKQKHLTDFKFLAENYLSLVAQLNVTEEFEQIINEEASQWQKAAMKKVKKSGDIDAMDPVLAVFNPGSVMGSTSEAFTSALKTYCDSNPQSLLKDKKKGIVGTITKKTFNTLLDVKYMKSVVEPGEAVGIVAGQSVGEPSTQMTLNTFHLAGHSTKNVTLGIPRLREIVMTASNHISTPTMTLHLNSEITEDAGEKFAKGITRLTLAEVIDNVSVQEKIGKSIGYSRAKIYDIRLDFFPSEEYEKTYAIDVADVVRTIERKYIPLLTKRIKKELTRKGDAKLLKSDAAQPEVGKSSGVSNDAPSGPEAEREGGDSDEDDDGDDDATNNKQKQNRAEAISYAAPDDEEEAIAQRVQRESTPDMDLEDEGFIGSPREGQEDREKQDEADIDDEASQSEKTAAKYREDRIKSKNVDLTRFVFDDKGGAWCEMQLQYGVNTAKLLMLNVVEAACRDAVIQSIPGLGACILSKEKARDPATGIETTYPVVLTEGVNLTAMHDYQSILNPHKIFTNDIAAMLTFYGVEACRANIIREMDSVFKGHSITVDNRHLNLIADMMTRGGGFSPFNRNGLKSGVSPFMKMSFETTVGFLRDAVLERDWDDLKGPSARIVMGKVGKVGTGAFDVLMPVS</sequence>
<dbReference type="FunFam" id="2.40.40.20:FF:000019">
    <property type="entry name" value="DNA-directed RNA polymerase II subunit RPB1"/>
    <property type="match status" value="1"/>
</dbReference>
<dbReference type="Pfam" id="PF04998">
    <property type="entry name" value="RNA_pol_Rpb1_5"/>
    <property type="match status" value="1"/>
</dbReference>
<dbReference type="Pfam" id="PF04997">
    <property type="entry name" value="RNA_pol_Rpb1_1"/>
    <property type="match status" value="1"/>
</dbReference>
<dbReference type="InterPro" id="IPR045867">
    <property type="entry name" value="DNA-dir_RpoC_beta_prime"/>
</dbReference>
<evidence type="ECO:0000256" key="5">
    <source>
        <dbReference type="ARBA" id="ARBA00022679"/>
    </source>
</evidence>
<dbReference type="Pfam" id="PF04983">
    <property type="entry name" value="RNA_pol_Rpb1_3"/>
    <property type="match status" value="1"/>
</dbReference>
<evidence type="ECO:0000256" key="2">
    <source>
        <dbReference type="ARBA" id="ARBA00006460"/>
    </source>
</evidence>
<protein>
    <recommendedName>
        <fullName evidence="14">DNA-directed RNA polymerase subunit</fullName>
        <ecNumber evidence="14">2.7.7.6</ecNumber>
    </recommendedName>
</protein>
<evidence type="ECO:0000313" key="17">
    <source>
        <dbReference type="EMBL" id="SLM36145.1"/>
    </source>
</evidence>
<dbReference type="InterPro" id="IPR015699">
    <property type="entry name" value="DNA-dir_RNA_pol1_lsu_N"/>
</dbReference>
<dbReference type="FunFam" id="1.10.274.100:FF:000006">
    <property type="entry name" value="DNA-directed RNA polymerase subunit"/>
    <property type="match status" value="1"/>
</dbReference>
<evidence type="ECO:0000256" key="11">
    <source>
        <dbReference type="ARBA" id="ARBA00023242"/>
    </source>
</evidence>
<dbReference type="EC" id="2.7.7.6" evidence="14"/>
<evidence type="ECO:0000256" key="6">
    <source>
        <dbReference type="ARBA" id="ARBA00022695"/>
    </source>
</evidence>
<keyword evidence="6 14" id="KW-0548">Nucleotidyltransferase</keyword>
<dbReference type="Gene3D" id="1.10.132.30">
    <property type="match status" value="1"/>
</dbReference>
<dbReference type="PANTHER" id="PTHR19376">
    <property type="entry name" value="DNA-DIRECTED RNA POLYMERASE"/>
    <property type="match status" value="1"/>
</dbReference>
<dbReference type="Proteomes" id="UP000192927">
    <property type="component" value="Unassembled WGS sequence"/>
</dbReference>
<dbReference type="InterPro" id="IPR044893">
    <property type="entry name" value="RNA_pol_Rpb1_clamp_domain"/>
</dbReference>
<dbReference type="CDD" id="cd02735">
    <property type="entry name" value="RNAP_I_Rpa1_C"/>
    <property type="match status" value="1"/>
</dbReference>
<dbReference type="GO" id="GO:0003677">
    <property type="term" value="F:DNA binding"/>
    <property type="evidence" value="ECO:0007669"/>
    <property type="project" value="InterPro"/>
</dbReference>
<dbReference type="Gene3D" id="1.10.274.100">
    <property type="entry name" value="RNA polymerase Rpb1, domain 3"/>
    <property type="match status" value="1"/>
</dbReference>
<evidence type="ECO:0000256" key="13">
    <source>
        <dbReference type="ARBA" id="ARBA00053996"/>
    </source>
</evidence>
<proteinExistence type="inferred from homology"/>
<dbReference type="FunFam" id="4.10.860.120:FF:000006">
    <property type="entry name" value="DNA-directed RNA polymerase subunit"/>
    <property type="match status" value="1"/>
</dbReference>
<evidence type="ECO:0000256" key="3">
    <source>
        <dbReference type="ARBA" id="ARBA00011251"/>
    </source>
</evidence>
<evidence type="ECO:0000256" key="14">
    <source>
        <dbReference type="RuleBase" id="RU004279"/>
    </source>
</evidence>
<keyword evidence="5 14" id="KW-0808">Transferase</keyword>
<keyword evidence="18" id="KW-1185">Reference proteome</keyword>
<dbReference type="CDD" id="cd01435">
    <property type="entry name" value="RNAP_I_RPA1_N"/>
    <property type="match status" value="1"/>
</dbReference>
<dbReference type="InterPro" id="IPR007083">
    <property type="entry name" value="RNA_pol_Rpb1_4"/>
</dbReference>
<dbReference type="Gene3D" id="1.10.150.390">
    <property type="match status" value="1"/>
</dbReference>
<keyword evidence="11" id="KW-0539">Nucleus</keyword>
<comment type="function">
    <text evidence="13">DNA-dependent RNA polymerase catalyzes the transcription of DNA into RNA using the four ribonucleoside triphosphates as substrates. Largest and catalytic core component of RNA polymerase I which synthesizes ribosomal RNA precursors. Forms the polymerase active center together with the second largest subunit. A single stranded DNA template strand of the promoter is positioned within the central active site cleft of Pol I. A bridging helix emanates from RPA1 and crosses the cleft near the catalytic site and is thought to promote translocation of Pol I by acting as a ratchet that moves the RNA-DNA hybrid through the active site by switching from straight to bent conformations at each step of nucleotide addition.</text>
</comment>
<feature type="region of interest" description="Disordered" evidence="15">
    <location>
        <begin position="140"/>
        <end position="169"/>
    </location>
</feature>
<dbReference type="Gene3D" id="4.10.860.120">
    <property type="entry name" value="RNA polymerase II, clamp domain"/>
    <property type="match status" value="1"/>
</dbReference>
<dbReference type="SMART" id="SM00663">
    <property type="entry name" value="RPOLA_N"/>
    <property type="match status" value="1"/>
</dbReference>
<dbReference type="Gene3D" id="3.30.1490.180">
    <property type="entry name" value="RNA polymerase ii"/>
    <property type="match status" value="1"/>
</dbReference>
<evidence type="ECO:0000256" key="8">
    <source>
        <dbReference type="ARBA" id="ARBA00022833"/>
    </source>
</evidence>
<dbReference type="InterPro" id="IPR007080">
    <property type="entry name" value="RNA_pol_Rpb1_1"/>
</dbReference>
<evidence type="ECO:0000256" key="9">
    <source>
        <dbReference type="ARBA" id="ARBA00022842"/>
    </source>
</evidence>
<name>A0A1W5CZH0_9LECA</name>
<dbReference type="Pfam" id="PF00623">
    <property type="entry name" value="RNA_pol_Rpb1_2"/>
    <property type="match status" value="1"/>
</dbReference>
<dbReference type="FunFam" id="1.10.150.390:FF:000005">
    <property type="entry name" value="DNA-directed RNA polymerase subunit"/>
    <property type="match status" value="1"/>
</dbReference>
<reference evidence="18" key="1">
    <citation type="submission" date="2017-03" db="EMBL/GenBank/DDBJ databases">
        <authorList>
            <person name="Sharma R."/>
            <person name="Thines M."/>
        </authorList>
    </citation>
    <scope>NUCLEOTIDE SEQUENCE [LARGE SCALE GENOMIC DNA]</scope>
</reference>
<evidence type="ECO:0000256" key="10">
    <source>
        <dbReference type="ARBA" id="ARBA00023163"/>
    </source>
</evidence>
<evidence type="ECO:0000256" key="15">
    <source>
        <dbReference type="SAM" id="MobiDB-lite"/>
    </source>
</evidence>
<accession>A0A1W5CZH0</accession>
<keyword evidence="9" id="KW-0460">Magnesium</keyword>
<feature type="compositionally biased region" description="Acidic residues" evidence="15">
    <location>
        <begin position="1405"/>
        <end position="1416"/>
    </location>
</feature>
<dbReference type="PANTHER" id="PTHR19376:SF11">
    <property type="entry name" value="DNA-DIRECTED RNA POLYMERASE I SUBUNIT RPA1"/>
    <property type="match status" value="1"/>
</dbReference>
<feature type="region of interest" description="Disordered" evidence="15">
    <location>
        <begin position="1372"/>
        <end position="1493"/>
    </location>
</feature>
<feature type="domain" description="RNA polymerase N-terminal" evidence="16">
    <location>
        <begin position="388"/>
        <end position="715"/>
    </location>
</feature>
<keyword evidence="4 14" id="KW-0240">DNA-directed RNA polymerase</keyword>
<dbReference type="InterPro" id="IPR038120">
    <property type="entry name" value="Rpb1_funnel_sf"/>
</dbReference>
<comment type="subcellular location">
    <subcellularLocation>
        <location evidence="1">Nucleus</location>
    </subcellularLocation>
</comment>
<dbReference type="FunFam" id="1.10.132.30:FF:000005">
    <property type="entry name" value="DNA-directed RNA polymerase subunit"/>
    <property type="match status" value="1"/>
</dbReference>
<comment type="catalytic activity">
    <reaction evidence="12 14">
        <text>RNA(n) + a ribonucleoside 5'-triphosphate = RNA(n+1) + diphosphate</text>
        <dbReference type="Rhea" id="RHEA:21248"/>
        <dbReference type="Rhea" id="RHEA-COMP:14527"/>
        <dbReference type="Rhea" id="RHEA-COMP:17342"/>
        <dbReference type="ChEBI" id="CHEBI:33019"/>
        <dbReference type="ChEBI" id="CHEBI:61557"/>
        <dbReference type="ChEBI" id="CHEBI:140395"/>
        <dbReference type="EC" id="2.7.7.6"/>
    </reaction>
</comment>
<dbReference type="SUPFAM" id="SSF64484">
    <property type="entry name" value="beta and beta-prime subunits of DNA dependent RNA-polymerase"/>
    <property type="match status" value="1"/>
</dbReference>
<dbReference type="GO" id="GO:0003899">
    <property type="term" value="F:DNA-directed RNA polymerase activity"/>
    <property type="evidence" value="ECO:0007669"/>
    <property type="project" value="UniProtKB-EC"/>
</dbReference>
<dbReference type="InterPro" id="IPR047107">
    <property type="entry name" value="DNA-dir_RNA_pol1_lsu_C"/>
</dbReference>
<dbReference type="InterPro" id="IPR007081">
    <property type="entry name" value="RNA_pol_Rpb1_5"/>
</dbReference>
<dbReference type="EMBL" id="FWEW01000903">
    <property type="protein sequence ID" value="SLM36145.1"/>
    <property type="molecule type" value="Genomic_DNA"/>
</dbReference>
<dbReference type="InterPro" id="IPR042102">
    <property type="entry name" value="RNA_pol_Rpb1_3_sf"/>
</dbReference>
<keyword evidence="8" id="KW-0862">Zinc</keyword>
<dbReference type="InterPro" id="IPR006592">
    <property type="entry name" value="RNA_pol_N"/>
</dbReference>
<dbReference type="InterPro" id="IPR007066">
    <property type="entry name" value="RNA_pol_Rpb1_3"/>
</dbReference>
<comment type="similarity">
    <text evidence="2 14">Belongs to the RNA polymerase beta' chain family.</text>
</comment>
<dbReference type="GO" id="GO:0046872">
    <property type="term" value="F:metal ion binding"/>
    <property type="evidence" value="ECO:0007669"/>
    <property type="project" value="UniProtKB-KW"/>
</dbReference>
<evidence type="ECO:0000256" key="4">
    <source>
        <dbReference type="ARBA" id="ARBA00022478"/>
    </source>
</evidence>
<feature type="compositionally biased region" description="Acidic residues" evidence="15">
    <location>
        <begin position="154"/>
        <end position="169"/>
    </location>
</feature>
<evidence type="ECO:0000256" key="7">
    <source>
        <dbReference type="ARBA" id="ARBA00022723"/>
    </source>
</evidence>
<dbReference type="GO" id="GO:0006351">
    <property type="term" value="P:DNA-templated transcription"/>
    <property type="evidence" value="ECO:0007669"/>
    <property type="project" value="InterPro"/>
</dbReference>
<comment type="subunit">
    <text evidence="3">Component of the RNA polymerase I (Pol I) complex consisting of at least 13 subunits.</text>
</comment>
<dbReference type="Pfam" id="PF05000">
    <property type="entry name" value="RNA_pol_Rpb1_4"/>
    <property type="match status" value="1"/>
</dbReference>